<gene>
    <name evidence="1" type="ORF">E4U43_006001</name>
</gene>
<dbReference type="Proteomes" id="UP000748025">
    <property type="component" value="Unassembled WGS sequence"/>
</dbReference>
<protein>
    <submittedName>
        <fullName evidence="1">Uncharacterized protein</fullName>
    </submittedName>
</protein>
<organism evidence="1 2">
    <name type="scientific">Claviceps pusilla</name>
    <dbReference type="NCBI Taxonomy" id="123648"/>
    <lineage>
        <taxon>Eukaryota</taxon>
        <taxon>Fungi</taxon>
        <taxon>Dikarya</taxon>
        <taxon>Ascomycota</taxon>
        <taxon>Pezizomycotina</taxon>
        <taxon>Sordariomycetes</taxon>
        <taxon>Hypocreomycetidae</taxon>
        <taxon>Hypocreales</taxon>
        <taxon>Clavicipitaceae</taxon>
        <taxon>Claviceps</taxon>
    </lineage>
</organism>
<name>A0A9P7SVZ6_9HYPO</name>
<evidence type="ECO:0000313" key="1">
    <source>
        <dbReference type="EMBL" id="KAG5985567.1"/>
    </source>
</evidence>
<dbReference type="EMBL" id="SRPW01004051">
    <property type="protein sequence ID" value="KAG5985567.1"/>
    <property type="molecule type" value="Genomic_DNA"/>
</dbReference>
<dbReference type="AlphaFoldDB" id="A0A9P7SVZ6"/>
<reference evidence="1" key="1">
    <citation type="journal article" date="2020" name="bioRxiv">
        <title>Whole genome comparisons of ergot fungi reveals the divergence and evolution of species within the genus Claviceps are the result of varying mechanisms driving genome evolution and host range expansion.</title>
        <authorList>
            <person name="Wyka S.A."/>
            <person name="Mondo S.J."/>
            <person name="Liu M."/>
            <person name="Dettman J."/>
            <person name="Nalam V."/>
            <person name="Broders K.D."/>
        </authorList>
    </citation>
    <scope>NUCLEOTIDE SEQUENCE</scope>
    <source>
        <strain evidence="1">CCC 602</strain>
    </source>
</reference>
<keyword evidence="2" id="KW-1185">Reference proteome</keyword>
<evidence type="ECO:0000313" key="2">
    <source>
        <dbReference type="Proteomes" id="UP000748025"/>
    </source>
</evidence>
<comment type="caution">
    <text evidence="1">The sequence shown here is derived from an EMBL/GenBank/DDBJ whole genome shotgun (WGS) entry which is preliminary data.</text>
</comment>
<accession>A0A9P7SVZ6</accession>
<proteinExistence type="predicted"/>
<sequence length="70" mass="7845">MEKSLQPEAASRGASTRTYCTVVRTVGCEELGSRESTTRLYLRPIIMSLILGGRKRSRPGTTVTREWLTE</sequence>
<feature type="non-terminal residue" evidence="1">
    <location>
        <position position="70"/>
    </location>
</feature>